<evidence type="ECO:0000313" key="1">
    <source>
        <dbReference type="EMBL" id="JAD99831.1"/>
    </source>
</evidence>
<name>A0A0A9EIB4_ARUDO</name>
<dbReference type="EMBL" id="GBRH01198064">
    <property type="protein sequence ID" value="JAD99831.1"/>
    <property type="molecule type" value="Transcribed_RNA"/>
</dbReference>
<dbReference type="AlphaFoldDB" id="A0A0A9EIB4"/>
<reference evidence="1" key="2">
    <citation type="journal article" date="2015" name="Data Brief">
        <title>Shoot transcriptome of the giant reed, Arundo donax.</title>
        <authorList>
            <person name="Barrero R.A."/>
            <person name="Guerrero F.D."/>
            <person name="Moolhuijzen P."/>
            <person name="Goolsby J.A."/>
            <person name="Tidwell J."/>
            <person name="Bellgard S.E."/>
            <person name="Bellgard M.I."/>
        </authorList>
    </citation>
    <scope>NUCLEOTIDE SEQUENCE</scope>
    <source>
        <tissue evidence="1">Shoot tissue taken approximately 20 cm above the soil surface</tissue>
    </source>
</reference>
<proteinExistence type="predicted"/>
<sequence>MEKSPLSTLADSSFAGQPMHTIYLPSSNITNNSLCSD</sequence>
<organism evidence="1">
    <name type="scientific">Arundo donax</name>
    <name type="common">Giant reed</name>
    <name type="synonym">Donax arundinaceus</name>
    <dbReference type="NCBI Taxonomy" id="35708"/>
    <lineage>
        <taxon>Eukaryota</taxon>
        <taxon>Viridiplantae</taxon>
        <taxon>Streptophyta</taxon>
        <taxon>Embryophyta</taxon>
        <taxon>Tracheophyta</taxon>
        <taxon>Spermatophyta</taxon>
        <taxon>Magnoliopsida</taxon>
        <taxon>Liliopsida</taxon>
        <taxon>Poales</taxon>
        <taxon>Poaceae</taxon>
        <taxon>PACMAD clade</taxon>
        <taxon>Arundinoideae</taxon>
        <taxon>Arundineae</taxon>
        <taxon>Arundo</taxon>
    </lineage>
</organism>
<protein>
    <submittedName>
        <fullName evidence="1">Uncharacterized protein</fullName>
    </submittedName>
</protein>
<reference evidence="1" key="1">
    <citation type="submission" date="2014-09" db="EMBL/GenBank/DDBJ databases">
        <authorList>
            <person name="Magalhaes I.L.F."/>
            <person name="Oliveira U."/>
            <person name="Santos F.R."/>
            <person name="Vidigal T.H.D.A."/>
            <person name="Brescovit A.D."/>
            <person name="Santos A.J."/>
        </authorList>
    </citation>
    <scope>NUCLEOTIDE SEQUENCE</scope>
    <source>
        <tissue evidence="1">Shoot tissue taken approximately 20 cm above the soil surface</tissue>
    </source>
</reference>
<accession>A0A0A9EIB4</accession>